<name>A0AA38VQA7_9PEZI</name>
<evidence type="ECO:0000256" key="2">
    <source>
        <dbReference type="ARBA" id="ARBA00022454"/>
    </source>
</evidence>
<keyword evidence="3" id="KW-0779">Telomere</keyword>
<evidence type="ECO:0000256" key="3">
    <source>
        <dbReference type="ARBA" id="ARBA00022895"/>
    </source>
</evidence>
<feature type="compositionally biased region" description="Basic and acidic residues" evidence="4">
    <location>
        <begin position="207"/>
        <end position="221"/>
    </location>
</feature>
<dbReference type="SUPFAM" id="SSF50249">
    <property type="entry name" value="Nucleic acid-binding proteins"/>
    <property type="match status" value="1"/>
</dbReference>
<dbReference type="GO" id="GO:0000781">
    <property type="term" value="C:chromosome, telomeric region"/>
    <property type="evidence" value="ECO:0007669"/>
    <property type="project" value="UniProtKB-SubCell"/>
</dbReference>
<feature type="region of interest" description="Disordered" evidence="4">
    <location>
        <begin position="207"/>
        <end position="233"/>
    </location>
</feature>
<feature type="domain" description="CST complex subunit Stn1 N-terminal" evidence="5">
    <location>
        <begin position="44"/>
        <end position="96"/>
    </location>
</feature>
<dbReference type="Proteomes" id="UP001174691">
    <property type="component" value="Unassembled WGS sequence"/>
</dbReference>
<evidence type="ECO:0000313" key="6">
    <source>
        <dbReference type="EMBL" id="KAJ9165651.1"/>
    </source>
</evidence>
<evidence type="ECO:0000259" key="5">
    <source>
        <dbReference type="Pfam" id="PF10451"/>
    </source>
</evidence>
<comment type="caution">
    <text evidence="6">The sequence shown here is derived from an EMBL/GenBank/DDBJ whole genome shotgun (WGS) entry which is preliminary data.</text>
</comment>
<gene>
    <name evidence="6" type="ORF">NKR19_g235</name>
</gene>
<keyword evidence="7" id="KW-1185">Reference proteome</keyword>
<dbReference type="EMBL" id="JANBVN010000002">
    <property type="protein sequence ID" value="KAJ9165651.1"/>
    <property type="molecule type" value="Genomic_DNA"/>
</dbReference>
<comment type="subcellular location">
    <subcellularLocation>
        <location evidence="1">Chromosome</location>
        <location evidence="1">Telomere</location>
    </subcellularLocation>
</comment>
<reference evidence="6" key="1">
    <citation type="submission" date="2022-07" db="EMBL/GenBank/DDBJ databases">
        <title>Fungi with potential for degradation of polypropylene.</title>
        <authorList>
            <person name="Gostincar C."/>
        </authorList>
    </citation>
    <scope>NUCLEOTIDE SEQUENCE</scope>
    <source>
        <strain evidence="6">EXF-13287</strain>
    </source>
</reference>
<organism evidence="6 7">
    <name type="scientific">Coniochaeta hoffmannii</name>
    <dbReference type="NCBI Taxonomy" id="91930"/>
    <lineage>
        <taxon>Eukaryota</taxon>
        <taxon>Fungi</taxon>
        <taxon>Dikarya</taxon>
        <taxon>Ascomycota</taxon>
        <taxon>Pezizomycotina</taxon>
        <taxon>Sordariomycetes</taxon>
        <taxon>Sordariomycetidae</taxon>
        <taxon>Coniochaetales</taxon>
        <taxon>Coniochaetaceae</taxon>
        <taxon>Coniochaeta</taxon>
    </lineage>
</organism>
<feature type="compositionally biased region" description="Polar residues" evidence="4">
    <location>
        <begin position="332"/>
        <end position="343"/>
    </location>
</feature>
<protein>
    <recommendedName>
        <fullName evidence="5">CST complex subunit Stn1 N-terminal domain-containing protein</fullName>
    </recommendedName>
</protein>
<evidence type="ECO:0000256" key="4">
    <source>
        <dbReference type="SAM" id="MobiDB-lite"/>
    </source>
</evidence>
<dbReference type="AlphaFoldDB" id="A0AA38VQA7"/>
<keyword evidence="2" id="KW-0158">Chromosome</keyword>
<dbReference type="Gene3D" id="2.40.50.140">
    <property type="entry name" value="Nucleic acid-binding proteins"/>
    <property type="match status" value="1"/>
</dbReference>
<evidence type="ECO:0000256" key="1">
    <source>
        <dbReference type="ARBA" id="ARBA00004574"/>
    </source>
</evidence>
<feature type="region of interest" description="Disordered" evidence="4">
    <location>
        <begin position="327"/>
        <end position="352"/>
    </location>
</feature>
<feature type="compositionally biased region" description="Basic and acidic residues" evidence="4">
    <location>
        <begin position="110"/>
        <end position="130"/>
    </location>
</feature>
<dbReference type="InterPro" id="IPR018856">
    <property type="entry name" value="Stn1_N"/>
</dbReference>
<dbReference type="Pfam" id="PF10451">
    <property type="entry name" value="Stn1"/>
    <property type="match status" value="1"/>
</dbReference>
<dbReference type="InterPro" id="IPR012340">
    <property type="entry name" value="NA-bd_OB-fold"/>
</dbReference>
<accession>A0AA38VQA7</accession>
<feature type="region of interest" description="Disordered" evidence="4">
    <location>
        <begin position="368"/>
        <end position="399"/>
    </location>
</feature>
<feature type="region of interest" description="Disordered" evidence="4">
    <location>
        <begin position="107"/>
        <end position="130"/>
    </location>
</feature>
<evidence type="ECO:0000313" key="7">
    <source>
        <dbReference type="Proteomes" id="UP001174691"/>
    </source>
</evidence>
<proteinExistence type="predicted"/>
<feature type="region of interest" description="Disordered" evidence="4">
    <location>
        <begin position="276"/>
        <end position="306"/>
    </location>
</feature>
<sequence length="412" mass="45813">MTGESPNVIYPQYCFHLSPTIEKWCRFRARDIHGLTSHRGFEGQDLYFHLNHPVKWVQVAGVVVAIDEFYGKRSYTIDDSSGATIECLLNVPKQNANLAAIGATAADGTADGKDKSGNKVKTDSAEDATTREDVKPVIDGDIDVGDILLVKGHVTVFRNNKQIRVYKISHLRCTEEEVQFWKKMAEFYGEVLSKPWSLTEKELRRCRKEATRSGDAEPREPKRSKRKAGDAVRTGLEKAAVQATIHRAKPVNVAVDAKPPVKVRITGLERASKRLESVAVGHEPASIPKTRTGSETPVSDPGAIPTSERVRPLKKRITGLERGTQCRESDSNRMINNSRTSITPPGFNRRRPRKAKMTGLERGLNPAVASRNESMSGSEPEIVPPVRSKKARTTGLEAKPKRVKYYQRGRLV</sequence>